<sequence>MVKVACFQATALDAHVVVVVGPECLCSILYYTTSDEWGITSLFDLQNKAYELSVLWQRSLHTKEPNHNGSKPSFSFQLVRFPGVAGPDYMGTDPSSSESRLFTISTDELSRELFLLGNISKSSGQQE</sequence>
<dbReference type="EMBL" id="DUZY01000001">
    <property type="protein sequence ID" value="DAD25592.1"/>
    <property type="molecule type" value="Genomic_DNA"/>
</dbReference>
<evidence type="ECO:0000313" key="1">
    <source>
        <dbReference type="EMBL" id="DAD25530.1"/>
    </source>
</evidence>
<comment type="caution">
    <text evidence="3">The sequence shown here is derived from an EMBL/GenBank/DDBJ whole genome shotgun (WGS) entry which is preliminary data.</text>
</comment>
<protein>
    <submittedName>
        <fullName evidence="3">Uncharacterized protein</fullName>
    </submittedName>
</protein>
<dbReference type="EMBL" id="DUZY01000001">
    <property type="protein sequence ID" value="DAD25530.1"/>
    <property type="molecule type" value="Genomic_DNA"/>
</dbReference>
<dbReference type="EMBL" id="DUZY01000001">
    <property type="protein sequence ID" value="DAD25644.1"/>
    <property type="molecule type" value="Genomic_DNA"/>
</dbReference>
<gene>
    <name evidence="1" type="ORF">HUJ06_026994</name>
    <name evidence="2" type="ORF">HUJ06_027056</name>
    <name evidence="3" type="ORF">HUJ06_027108</name>
</gene>
<dbReference type="Proteomes" id="UP000607653">
    <property type="component" value="Unassembled WGS sequence"/>
</dbReference>
<keyword evidence="4" id="KW-1185">Reference proteome</keyword>
<organism evidence="3 4">
    <name type="scientific">Nelumbo nucifera</name>
    <name type="common">Sacred lotus</name>
    <dbReference type="NCBI Taxonomy" id="4432"/>
    <lineage>
        <taxon>Eukaryota</taxon>
        <taxon>Viridiplantae</taxon>
        <taxon>Streptophyta</taxon>
        <taxon>Embryophyta</taxon>
        <taxon>Tracheophyta</taxon>
        <taxon>Spermatophyta</taxon>
        <taxon>Magnoliopsida</taxon>
        <taxon>Proteales</taxon>
        <taxon>Nelumbonaceae</taxon>
        <taxon>Nelumbo</taxon>
    </lineage>
</organism>
<evidence type="ECO:0000313" key="3">
    <source>
        <dbReference type="EMBL" id="DAD25644.1"/>
    </source>
</evidence>
<accession>A0A822XVI5</accession>
<reference evidence="3 4" key="1">
    <citation type="journal article" date="2020" name="Mol. Biol. Evol.">
        <title>Distinct Expression and Methylation Patterns for Genes with Different Fates following a Single Whole-Genome Duplication in Flowering Plants.</title>
        <authorList>
            <person name="Shi T."/>
            <person name="Rahmani R.S."/>
            <person name="Gugger P.F."/>
            <person name="Wang M."/>
            <person name="Li H."/>
            <person name="Zhang Y."/>
            <person name="Li Z."/>
            <person name="Wang Q."/>
            <person name="Van de Peer Y."/>
            <person name="Marchal K."/>
            <person name="Chen J."/>
        </authorList>
    </citation>
    <scope>NUCLEOTIDE SEQUENCE [LARGE SCALE GENOMIC DNA]</scope>
    <source>
        <tissue evidence="3">Leaf</tissue>
    </source>
</reference>
<proteinExistence type="predicted"/>
<evidence type="ECO:0000313" key="2">
    <source>
        <dbReference type="EMBL" id="DAD25592.1"/>
    </source>
</evidence>
<dbReference type="AlphaFoldDB" id="A0A822XVI5"/>
<name>A0A822XVI5_NELNU</name>
<evidence type="ECO:0000313" key="4">
    <source>
        <dbReference type="Proteomes" id="UP000607653"/>
    </source>
</evidence>